<dbReference type="CDD" id="cd05380">
    <property type="entry name" value="CAP_euk"/>
    <property type="match status" value="2"/>
</dbReference>
<dbReference type="SMART" id="SM00198">
    <property type="entry name" value="SCP"/>
    <property type="match status" value="1"/>
</dbReference>
<feature type="chain" id="PRO_5041340306" description="SCP domain-containing protein" evidence="2">
    <location>
        <begin position="18"/>
        <end position="604"/>
    </location>
</feature>
<comment type="caution">
    <text evidence="4">The sequence shown here is derived from an EMBL/GenBank/DDBJ whole genome shotgun (WGS) entry which is preliminary data.</text>
</comment>
<feature type="region of interest" description="Disordered" evidence="1">
    <location>
        <begin position="143"/>
        <end position="177"/>
    </location>
</feature>
<evidence type="ECO:0000313" key="5">
    <source>
        <dbReference type="Proteomes" id="UP001176961"/>
    </source>
</evidence>
<evidence type="ECO:0000256" key="1">
    <source>
        <dbReference type="SAM" id="MobiDB-lite"/>
    </source>
</evidence>
<evidence type="ECO:0000259" key="3">
    <source>
        <dbReference type="SMART" id="SM00198"/>
    </source>
</evidence>
<dbReference type="SUPFAM" id="SSF55797">
    <property type="entry name" value="PR-1-like"/>
    <property type="match status" value="2"/>
</dbReference>
<sequence>MLLVLLVIFSQFDAGQAQDVEENVITHEYSHSSSSHECSHSSSSHETHVENVQEFTDGNIHTGETVNLMSFANLPPKIHYDISHESIHFKPEITYVKPEITYHVNKEPNVVVQPININYRVKPVDINVDLTIKDERESEFDDSFHRHHKEKPCGRKHGKCSSSSLGRSTQDRQHTKQGCHRCHPAPFCKDCKLTRRQVDDILDIVNDRRSLLLRHRQPNGHEGLLPQAKIMPKLSWCCGLEKQALRANIRHCPSASPRAPRGNALVYDADYDNNYKISDVLRKILSSIDSESLSDIHGTSVRYSGEVDLKAYANLMRCDATKIGCAWVKCSGEGGDDKYALYCLLNKGNIRKGDRIYDTRGPACRCRHCDRSGKCIQPPTPRTEAPPTPTLPPRQGTEAKFYKEGPNTICSWHDYMGDTMRMHMQDTHNFRRHVLALGKGKVKDSKGWSYPAATNMNYLNWDCQLEEDAYNYVKDCPTQGSGAPNENFLRRRITAHEPTYRDINKLSVTTWWKVHRKHNGLGAKVIFRGNPPLSSFTRMGWAQATKIGCVIAKCGDDFVQSCRYGPKVNQVNQQMYIPGKVCSKCDSLGQGPCVPALGLCAKRG</sequence>
<name>A0AA36GZX7_CYLNA</name>
<reference evidence="4" key="1">
    <citation type="submission" date="2023-07" db="EMBL/GenBank/DDBJ databases">
        <authorList>
            <consortium name="CYATHOMIX"/>
        </authorList>
    </citation>
    <scope>NUCLEOTIDE SEQUENCE</scope>
    <source>
        <strain evidence="4">N/A</strain>
    </source>
</reference>
<dbReference type="InterPro" id="IPR014044">
    <property type="entry name" value="CAP_dom"/>
</dbReference>
<feature type="signal peptide" evidence="2">
    <location>
        <begin position="1"/>
        <end position="17"/>
    </location>
</feature>
<evidence type="ECO:0000256" key="2">
    <source>
        <dbReference type="SAM" id="SignalP"/>
    </source>
</evidence>
<dbReference type="InterPro" id="IPR035940">
    <property type="entry name" value="CAP_sf"/>
</dbReference>
<dbReference type="AlphaFoldDB" id="A0AA36GZX7"/>
<keyword evidence="2" id="KW-0732">Signal</keyword>
<feature type="compositionally biased region" description="Basic residues" evidence="1">
    <location>
        <begin position="145"/>
        <end position="159"/>
    </location>
</feature>
<dbReference type="EMBL" id="CATQJL010000305">
    <property type="protein sequence ID" value="CAJ0601471.1"/>
    <property type="molecule type" value="Genomic_DNA"/>
</dbReference>
<proteinExistence type="predicted"/>
<dbReference type="PANTHER" id="PTHR10334">
    <property type="entry name" value="CYSTEINE-RICH SECRETORY PROTEIN-RELATED"/>
    <property type="match status" value="1"/>
</dbReference>
<dbReference type="Proteomes" id="UP001176961">
    <property type="component" value="Unassembled WGS sequence"/>
</dbReference>
<dbReference type="Pfam" id="PF00188">
    <property type="entry name" value="CAP"/>
    <property type="match status" value="2"/>
</dbReference>
<accession>A0AA36GZX7</accession>
<evidence type="ECO:0000313" key="4">
    <source>
        <dbReference type="EMBL" id="CAJ0601471.1"/>
    </source>
</evidence>
<feature type="domain" description="SCP" evidence="3">
    <location>
        <begin position="419"/>
        <end position="572"/>
    </location>
</feature>
<keyword evidence="5" id="KW-1185">Reference proteome</keyword>
<protein>
    <recommendedName>
        <fullName evidence="3">SCP domain-containing protein</fullName>
    </recommendedName>
</protein>
<organism evidence="4 5">
    <name type="scientific">Cylicocyclus nassatus</name>
    <name type="common">Nematode worm</name>
    <dbReference type="NCBI Taxonomy" id="53992"/>
    <lineage>
        <taxon>Eukaryota</taxon>
        <taxon>Metazoa</taxon>
        <taxon>Ecdysozoa</taxon>
        <taxon>Nematoda</taxon>
        <taxon>Chromadorea</taxon>
        <taxon>Rhabditida</taxon>
        <taxon>Rhabditina</taxon>
        <taxon>Rhabditomorpha</taxon>
        <taxon>Strongyloidea</taxon>
        <taxon>Strongylidae</taxon>
        <taxon>Cylicocyclus</taxon>
    </lineage>
</organism>
<dbReference type="Gene3D" id="3.40.33.10">
    <property type="entry name" value="CAP"/>
    <property type="match status" value="2"/>
</dbReference>
<gene>
    <name evidence="4" type="ORF">CYNAS_LOCUS13454</name>
</gene>
<dbReference type="InterPro" id="IPR001283">
    <property type="entry name" value="CRISP-related"/>
</dbReference>